<gene>
    <name evidence="4" type="ORF">POL58_02985</name>
</gene>
<dbReference type="InterPro" id="IPR011936">
    <property type="entry name" value="Myxo_disulph_rpt"/>
</dbReference>
<keyword evidence="2" id="KW-0677">Repeat</keyword>
<name>A0ABT5AXU8_9BACT</name>
<protein>
    <submittedName>
        <fullName evidence="4">Uncharacterized protein</fullName>
    </submittedName>
</protein>
<dbReference type="NCBIfam" id="TIGR02232">
    <property type="entry name" value="myxo_disulf_rpt"/>
    <property type="match status" value="1"/>
</dbReference>
<keyword evidence="5" id="KW-1185">Reference proteome</keyword>
<comment type="caution">
    <text evidence="4">The sequence shown here is derived from an EMBL/GenBank/DDBJ whole genome shotgun (WGS) entry which is preliminary data.</text>
</comment>
<sequence length="49" mass="5223">MDPGNRRRAAPQHCNDPFCGNGAKEEGVPCNDGNKVETDACTNICMIAT</sequence>
<keyword evidence="3" id="KW-1015">Disulfide bond</keyword>
<accession>A0ABT5AXU8</accession>
<evidence type="ECO:0000256" key="2">
    <source>
        <dbReference type="ARBA" id="ARBA00022737"/>
    </source>
</evidence>
<evidence type="ECO:0000313" key="5">
    <source>
        <dbReference type="Proteomes" id="UP001217838"/>
    </source>
</evidence>
<keyword evidence="1" id="KW-0732">Signal</keyword>
<reference evidence="4 5" key="1">
    <citation type="submission" date="2022-11" db="EMBL/GenBank/DDBJ databases">
        <title>Minimal conservation of predation-associated metabolite biosynthetic gene clusters underscores biosynthetic potential of Myxococcota including descriptions for ten novel species: Archangium lansinium sp. nov., Myxococcus landrumus sp. nov., Nannocystis bai.</title>
        <authorList>
            <person name="Ahearne A."/>
            <person name="Stevens C."/>
            <person name="Dowd S."/>
        </authorList>
    </citation>
    <scope>NUCLEOTIDE SEQUENCE [LARGE SCALE GENOMIC DNA]</scope>
    <source>
        <strain evidence="4 5">NCELM</strain>
    </source>
</reference>
<evidence type="ECO:0000256" key="1">
    <source>
        <dbReference type="ARBA" id="ARBA00022729"/>
    </source>
</evidence>
<dbReference type="Proteomes" id="UP001217838">
    <property type="component" value="Unassembled WGS sequence"/>
</dbReference>
<dbReference type="EMBL" id="JAQNDN010000001">
    <property type="protein sequence ID" value="MDC0666679.1"/>
    <property type="molecule type" value="Genomic_DNA"/>
</dbReference>
<evidence type="ECO:0000313" key="4">
    <source>
        <dbReference type="EMBL" id="MDC0666679.1"/>
    </source>
</evidence>
<dbReference type="RefSeq" id="WP_271994296.1">
    <property type="nucleotide sequence ID" value="NZ_JAQNDN010000001.1"/>
</dbReference>
<organism evidence="4 5">
    <name type="scientific">Nannocystis radixulma</name>
    <dbReference type="NCBI Taxonomy" id="2995305"/>
    <lineage>
        <taxon>Bacteria</taxon>
        <taxon>Pseudomonadati</taxon>
        <taxon>Myxococcota</taxon>
        <taxon>Polyangia</taxon>
        <taxon>Nannocystales</taxon>
        <taxon>Nannocystaceae</taxon>
        <taxon>Nannocystis</taxon>
    </lineage>
</organism>
<proteinExistence type="predicted"/>
<evidence type="ECO:0000256" key="3">
    <source>
        <dbReference type="ARBA" id="ARBA00023157"/>
    </source>
</evidence>